<keyword evidence="2" id="KW-1133">Transmembrane helix</keyword>
<feature type="transmembrane region" description="Helical" evidence="2">
    <location>
        <begin position="12"/>
        <end position="36"/>
    </location>
</feature>
<name>A0ABS6GRT5_9BACI</name>
<proteinExistence type="inferred from homology"/>
<evidence type="ECO:0000256" key="1">
    <source>
        <dbReference type="ARBA" id="ARBA00006464"/>
    </source>
</evidence>
<keyword evidence="4" id="KW-0808">Transferase</keyword>
<feature type="domain" description="Bacterial sugar transferase" evidence="3">
    <location>
        <begin position="10"/>
        <end position="185"/>
    </location>
</feature>
<evidence type="ECO:0000313" key="4">
    <source>
        <dbReference type="EMBL" id="MBU6081826.1"/>
    </source>
</evidence>
<evidence type="ECO:0000313" key="5">
    <source>
        <dbReference type="Proteomes" id="UP000812672"/>
    </source>
</evidence>
<evidence type="ECO:0000256" key="2">
    <source>
        <dbReference type="SAM" id="Phobius"/>
    </source>
</evidence>
<dbReference type="GO" id="GO:0016740">
    <property type="term" value="F:transferase activity"/>
    <property type="evidence" value="ECO:0007669"/>
    <property type="project" value="UniProtKB-KW"/>
</dbReference>
<protein>
    <submittedName>
        <fullName evidence="4">Sugar transferase</fullName>
    </submittedName>
</protein>
<dbReference type="RefSeq" id="WP_216687807.1">
    <property type="nucleotide sequence ID" value="NZ_CAUPKR010000015.1"/>
</dbReference>
<dbReference type="Proteomes" id="UP000812672">
    <property type="component" value="Unassembled WGS sequence"/>
</dbReference>
<dbReference type="EMBL" id="JAHLZF010000023">
    <property type="protein sequence ID" value="MBU6081826.1"/>
    <property type="molecule type" value="Genomic_DNA"/>
</dbReference>
<sequence>MNYFYRFILKRVLDILLSLIAVIVLSPLLGLIALLVRFKLGSPVIYKQSRPGLNERIFILYKFRTMTNERDHEGNLLPDNYRLTKFGAFLRSTSLDELPELINIIKGDMSFIGPRPLRVEYLRYYNKKQKRRHNVRPGLSGLAQTNGRNDLRWEEKFNFDVYYVDNISFIMDLKIFLKTIIKVFKREGINTDTAQPEKFRGTSE</sequence>
<gene>
    <name evidence="4" type="ORF">KQ486_12455</name>
</gene>
<dbReference type="PANTHER" id="PTHR30576">
    <property type="entry name" value="COLANIC BIOSYNTHESIS UDP-GLUCOSE LIPID CARRIER TRANSFERASE"/>
    <property type="match status" value="1"/>
</dbReference>
<organism evidence="4 5">
    <name type="scientific">Allobacillus halotolerans</name>
    <dbReference type="NCBI Taxonomy" id="570278"/>
    <lineage>
        <taxon>Bacteria</taxon>
        <taxon>Bacillati</taxon>
        <taxon>Bacillota</taxon>
        <taxon>Bacilli</taxon>
        <taxon>Bacillales</taxon>
        <taxon>Bacillaceae</taxon>
        <taxon>Allobacillus</taxon>
    </lineage>
</organism>
<reference evidence="4 5" key="1">
    <citation type="journal article" date="2011" name="Int. J. Syst. Evol. Microbiol.">
        <title>Allobacillus halotolerans gen. nov., sp. nov. isolated from shrimp paste.</title>
        <authorList>
            <person name="Sheu S.Y."/>
            <person name="Arun A.B."/>
            <person name="Jiang S.R."/>
            <person name="Young C.C."/>
            <person name="Chen W.M."/>
        </authorList>
    </citation>
    <scope>NUCLEOTIDE SEQUENCE [LARGE SCALE GENOMIC DNA]</scope>
    <source>
        <strain evidence="4 5">LMG 24826</strain>
    </source>
</reference>
<evidence type="ECO:0000259" key="3">
    <source>
        <dbReference type="Pfam" id="PF02397"/>
    </source>
</evidence>
<keyword evidence="5" id="KW-1185">Reference proteome</keyword>
<keyword evidence="2" id="KW-0472">Membrane</keyword>
<dbReference type="Pfam" id="PF02397">
    <property type="entry name" value="Bac_transf"/>
    <property type="match status" value="1"/>
</dbReference>
<accession>A0ABS6GRT5</accession>
<comment type="caution">
    <text evidence="4">The sequence shown here is derived from an EMBL/GenBank/DDBJ whole genome shotgun (WGS) entry which is preliminary data.</text>
</comment>
<keyword evidence="2" id="KW-0812">Transmembrane</keyword>
<dbReference type="PANTHER" id="PTHR30576:SF8">
    <property type="entry name" value="UNDECAPRENYL-PHOSPHATE GALACTOSE PHOSPHOTRANSFERASE"/>
    <property type="match status" value="1"/>
</dbReference>
<comment type="similarity">
    <text evidence="1">Belongs to the bacterial sugar transferase family.</text>
</comment>
<dbReference type="InterPro" id="IPR003362">
    <property type="entry name" value="Bact_transf"/>
</dbReference>